<feature type="region of interest" description="Disordered" evidence="1">
    <location>
        <begin position="121"/>
        <end position="143"/>
    </location>
</feature>
<gene>
    <name evidence="4" type="ORF">HannXRQ_Chr08g0232471</name>
    <name evidence="3" type="ORF">HanXRQr2_Chr08g0349421</name>
</gene>
<dbReference type="Proteomes" id="UP000215914">
    <property type="component" value="Chromosome 8"/>
</dbReference>
<feature type="chain" id="PRO_5012738775" evidence="2">
    <location>
        <begin position="23"/>
        <end position="143"/>
    </location>
</feature>
<dbReference type="PANTHER" id="PTHR33731">
    <property type="entry name" value="PROTEIN, PUTATIVE-RELATED"/>
    <property type="match status" value="1"/>
</dbReference>
<protein>
    <submittedName>
        <fullName evidence="3 4">Organ specific protein</fullName>
    </submittedName>
</protein>
<feature type="region of interest" description="Disordered" evidence="1">
    <location>
        <begin position="36"/>
        <end position="57"/>
    </location>
</feature>
<feature type="signal peptide" evidence="2">
    <location>
        <begin position="1"/>
        <end position="22"/>
    </location>
</feature>
<evidence type="ECO:0000313" key="4">
    <source>
        <dbReference type="EMBL" id="OTG19290.1"/>
    </source>
</evidence>
<accession>A0A251U7H6</accession>
<reference evidence="4" key="2">
    <citation type="submission" date="2017-02" db="EMBL/GenBank/DDBJ databases">
        <title>Sunflower complete genome.</title>
        <authorList>
            <person name="Langlade N."/>
            <person name="Munos S."/>
        </authorList>
    </citation>
    <scope>NUCLEOTIDE SEQUENCE [LARGE SCALE GENOMIC DNA]</scope>
    <source>
        <tissue evidence="4">Leaves</tissue>
    </source>
</reference>
<dbReference type="EMBL" id="CM007897">
    <property type="protein sequence ID" value="OTG19290.1"/>
    <property type="molecule type" value="Genomic_DNA"/>
</dbReference>
<dbReference type="InParanoid" id="A0A251U7H6"/>
<dbReference type="OrthoDB" id="1734141at2759"/>
<name>A0A251U7H6_HELAN</name>
<reference evidence="3" key="3">
    <citation type="submission" date="2020-06" db="EMBL/GenBank/DDBJ databases">
        <title>Helianthus annuus Genome sequencing and assembly Release 2.</title>
        <authorList>
            <person name="Gouzy J."/>
            <person name="Langlade N."/>
            <person name="Munos S."/>
        </authorList>
    </citation>
    <scope>NUCLEOTIDE SEQUENCE</scope>
    <source>
        <tissue evidence="3">Leaves</tissue>
    </source>
</reference>
<keyword evidence="5" id="KW-1185">Reference proteome</keyword>
<reference evidence="3 5" key="1">
    <citation type="journal article" date="2017" name="Nature">
        <title>The sunflower genome provides insights into oil metabolism, flowering and Asterid evolution.</title>
        <authorList>
            <person name="Badouin H."/>
            <person name="Gouzy J."/>
            <person name="Grassa C.J."/>
            <person name="Murat F."/>
            <person name="Staton S.E."/>
            <person name="Cottret L."/>
            <person name="Lelandais-Briere C."/>
            <person name="Owens G.L."/>
            <person name="Carrere S."/>
            <person name="Mayjonade B."/>
            <person name="Legrand L."/>
            <person name="Gill N."/>
            <person name="Kane N.C."/>
            <person name="Bowers J.E."/>
            <person name="Hubner S."/>
            <person name="Bellec A."/>
            <person name="Berard A."/>
            <person name="Berges H."/>
            <person name="Blanchet N."/>
            <person name="Boniface M.C."/>
            <person name="Brunel D."/>
            <person name="Catrice O."/>
            <person name="Chaidir N."/>
            <person name="Claudel C."/>
            <person name="Donnadieu C."/>
            <person name="Faraut T."/>
            <person name="Fievet G."/>
            <person name="Helmstetter N."/>
            <person name="King M."/>
            <person name="Knapp S.J."/>
            <person name="Lai Z."/>
            <person name="Le Paslier M.C."/>
            <person name="Lippi Y."/>
            <person name="Lorenzon L."/>
            <person name="Mandel J.R."/>
            <person name="Marage G."/>
            <person name="Marchand G."/>
            <person name="Marquand E."/>
            <person name="Bret-Mestries E."/>
            <person name="Morien E."/>
            <person name="Nambeesan S."/>
            <person name="Nguyen T."/>
            <person name="Pegot-Espagnet P."/>
            <person name="Pouilly N."/>
            <person name="Raftis F."/>
            <person name="Sallet E."/>
            <person name="Schiex T."/>
            <person name="Thomas J."/>
            <person name="Vandecasteele C."/>
            <person name="Vares D."/>
            <person name="Vear F."/>
            <person name="Vautrin S."/>
            <person name="Crespi M."/>
            <person name="Mangin B."/>
            <person name="Burke J.M."/>
            <person name="Salse J."/>
            <person name="Munos S."/>
            <person name="Vincourt P."/>
            <person name="Rieseberg L.H."/>
            <person name="Langlade N.B."/>
        </authorList>
    </citation>
    <scope>NUCLEOTIDE SEQUENCE [LARGE SCALE GENOMIC DNA]</scope>
    <source>
        <strain evidence="5">cv. SF193</strain>
        <tissue evidence="3">Leaves</tissue>
    </source>
</reference>
<sequence>MRPALVYSLVFSLLLIASLYDARIHRKDFWKSLRKDEPKPKTIQEAPSHDSFGSNKIENTKDQFARDFDRQPNLKMFTKDFNPKKDQFARDFDRQPNLKMFTKDFNPKKDQFARDFDRQPNLKMFTTDFNPNPKHEAPPLIKN</sequence>
<dbReference type="FunCoup" id="A0A251U7H6">
    <property type="interactions" value="26"/>
</dbReference>
<evidence type="ECO:0000313" key="5">
    <source>
        <dbReference type="Proteomes" id="UP000215914"/>
    </source>
</evidence>
<evidence type="ECO:0000256" key="1">
    <source>
        <dbReference type="SAM" id="MobiDB-lite"/>
    </source>
</evidence>
<proteinExistence type="predicted"/>
<evidence type="ECO:0000256" key="2">
    <source>
        <dbReference type="SAM" id="SignalP"/>
    </source>
</evidence>
<dbReference type="Gramene" id="mRNA:HanXRQr2_Chr08g0349421">
    <property type="protein sequence ID" value="mRNA:HanXRQr2_Chr08g0349421"/>
    <property type="gene ID" value="HanXRQr2_Chr08g0349421"/>
</dbReference>
<dbReference type="EMBL" id="MNCJ02000323">
    <property type="protein sequence ID" value="KAF5796264.1"/>
    <property type="molecule type" value="Genomic_DNA"/>
</dbReference>
<organism evidence="4 5">
    <name type="scientific">Helianthus annuus</name>
    <name type="common">Common sunflower</name>
    <dbReference type="NCBI Taxonomy" id="4232"/>
    <lineage>
        <taxon>Eukaryota</taxon>
        <taxon>Viridiplantae</taxon>
        <taxon>Streptophyta</taxon>
        <taxon>Embryophyta</taxon>
        <taxon>Tracheophyta</taxon>
        <taxon>Spermatophyta</taxon>
        <taxon>Magnoliopsida</taxon>
        <taxon>eudicotyledons</taxon>
        <taxon>Gunneridae</taxon>
        <taxon>Pentapetalae</taxon>
        <taxon>asterids</taxon>
        <taxon>campanulids</taxon>
        <taxon>Asterales</taxon>
        <taxon>Asteraceae</taxon>
        <taxon>Asteroideae</taxon>
        <taxon>Heliantheae alliance</taxon>
        <taxon>Heliantheae</taxon>
        <taxon>Helianthus</taxon>
    </lineage>
</organism>
<dbReference type="AlphaFoldDB" id="A0A251U7H6"/>
<dbReference type="PANTHER" id="PTHR33731:SF2">
    <property type="entry name" value="ORGAN-SPECIFIC PROTEIN S2-LIKE"/>
    <property type="match status" value="1"/>
</dbReference>
<keyword evidence="2" id="KW-0732">Signal</keyword>
<evidence type="ECO:0000313" key="3">
    <source>
        <dbReference type="EMBL" id="KAF5796264.1"/>
    </source>
</evidence>